<comment type="subcellular location">
    <subcellularLocation>
        <location evidence="1">Membrane</location>
        <topology evidence="1">Single-pass membrane protein</topology>
    </subcellularLocation>
</comment>
<evidence type="ECO:0000256" key="5">
    <source>
        <dbReference type="ARBA" id="ARBA00022692"/>
    </source>
</evidence>
<keyword evidence="7" id="KW-0472">Membrane</keyword>
<evidence type="ECO:0000313" key="10">
    <source>
        <dbReference type="Proteomes" id="UP001178508"/>
    </source>
</evidence>
<keyword evidence="6" id="KW-1133">Transmembrane helix</keyword>
<keyword evidence="3 8" id="KW-0328">Glycosyltransferase</keyword>
<evidence type="ECO:0000256" key="2">
    <source>
        <dbReference type="ARBA" id="ARBA00007647"/>
    </source>
</evidence>
<dbReference type="GO" id="GO:0005737">
    <property type="term" value="C:cytoplasm"/>
    <property type="evidence" value="ECO:0007669"/>
    <property type="project" value="TreeGrafter"/>
</dbReference>
<dbReference type="Proteomes" id="UP001178508">
    <property type="component" value="Chromosome 15"/>
</dbReference>
<dbReference type="EC" id="2.4.1.-" evidence="8"/>
<comment type="similarity">
    <text evidence="2 8">Belongs to the glycosyltransferase 92 family.</text>
</comment>
<reference evidence="9" key="1">
    <citation type="submission" date="2023-08" db="EMBL/GenBank/DDBJ databases">
        <authorList>
            <person name="Alioto T."/>
            <person name="Alioto T."/>
            <person name="Gomez Garrido J."/>
        </authorList>
    </citation>
    <scope>NUCLEOTIDE SEQUENCE</scope>
</reference>
<evidence type="ECO:0000256" key="1">
    <source>
        <dbReference type="ARBA" id="ARBA00004167"/>
    </source>
</evidence>
<dbReference type="GO" id="GO:0016020">
    <property type="term" value="C:membrane"/>
    <property type="evidence" value="ECO:0007669"/>
    <property type="project" value="UniProtKB-SubCell"/>
</dbReference>
<evidence type="ECO:0000256" key="8">
    <source>
        <dbReference type="RuleBase" id="RU366017"/>
    </source>
</evidence>
<sequence length="447" mass="51424">MAKWKKPGWKFYFLCVFILSVVVLIFSGTNRAALDPFRILRQVPNTCPQRISDQTITPLSDTKHLLVSAYMDQRVKGSGIRIISIFRRDSIQPLDCLFCCMGVLSGATTQAKIKEHSDNFGFPFVTTDVLCQIPQNCNATHVSLLPMTRLMGSSLTWLPIRNKKSSGEDEKKTRFDFTVCISNLFEFDNVLQYAQALEMYRLLGVDRVVIYNTSCGPDLNRLLKSYSLEGFVELVPWPINTHRNSSRGRLFSTHRGDVYYFGQLAMLNECVYRSMDRSRYVLLHDINEIMMPYQHDSLKALMDTLQKEHPRVGVFLIESHTYIKKPLEEAEHNLLHQWPGVSGSNILENIYRVEANRSTYFQPYKLIVQPRMVAQIRRHSVLRKFGEQFKIPPELCHVIHCQSGNSSAHPPEKIHVDTRLWDFNNKLIPHVNEVLRKAGLLGSQMAS</sequence>
<dbReference type="InterPro" id="IPR008166">
    <property type="entry name" value="Glyco_transf_92"/>
</dbReference>
<dbReference type="PANTHER" id="PTHR21461:SF45">
    <property type="entry name" value="GLYCOSYLTRANSFERASE FAMILY 92 PROTEIN"/>
    <property type="match status" value="1"/>
</dbReference>
<evidence type="ECO:0000256" key="3">
    <source>
        <dbReference type="ARBA" id="ARBA00022676"/>
    </source>
</evidence>
<gene>
    <name evidence="9" type="ORF">XNOV1_A004118</name>
</gene>
<evidence type="ECO:0000256" key="7">
    <source>
        <dbReference type="ARBA" id="ARBA00023136"/>
    </source>
</evidence>
<proteinExistence type="inferred from homology"/>
<evidence type="ECO:0000256" key="4">
    <source>
        <dbReference type="ARBA" id="ARBA00022679"/>
    </source>
</evidence>
<evidence type="ECO:0000313" key="9">
    <source>
        <dbReference type="EMBL" id="CAJ1074418.1"/>
    </source>
</evidence>
<organism evidence="9 10">
    <name type="scientific">Xyrichtys novacula</name>
    <name type="common">Pearly razorfish</name>
    <name type="synonym">Hemipteronotus novacula</name>
    <dbReference type="NCBI Taxonomy" id="13765"/>
    <lineage>
        <taxon>Eukaryota</taxon>
        <taxon>Metazoa</taxon>
        <taxon>Chordata</taxon>
        <taxon>Craniata</taxon>
        <taxon>Vertebrata</taxon>
        <taxon>Euteleostomi</taxon>
        <taxon>Actinopterygii</taxon>
        <taxon>Neopterygii</taxon>
        <taxon>Teleostei</taxon>
        <taxon>Neoteleostei</taxon>
        <taxon>Acanthomorphata</taxon>
        <taxon>Eupercaria</taxon>
        <taxon>Labriformes</taxon>
        <taxon>Labridae</taxon>
        <taxon>Xyrichtys</taxon>
    </lineage>
</organism>
<dbReference type="Pfam" id="PF01697">
    <property type="entry name" value="Glyco_transf_92"/>
    <property type="match status" value="1"/>
</dbReference>
<dbReference type="GO" id="GO:0016757">
    <property type="term" value="F:glycosyltransferase activity"/>
    <property type="evidence" value="ECO:0007669"/>
    <property type="project" value="UniProtKB-UniRule"/>
</dbReference>
<accession>A0AAV1GLN6</accession>
<keyword evidence="10" id="KW-1185">Reference proteome</keyword>
<name>A0AAV1GLN6_XYRNO</name>
<dbReference type="PANTHER" id="PTHR21461">
    <property type="entry name" value="GLYCOSYLTRANSFERASE FAMILY 92 PROTEIN"/>
    <property type="match status" value="1"/>
</dbReference>
<dbReference type="EMBL" id="OY660878">
    <property type="protein sequence ID" value="CAJ1074418.1"/>
    <property type="molecule type" value="Genomic_DNA"/>
</dbReference>
<keyword evidence="4 8" id="KW-0808">Transferase</keyword>
<dbReference type="AlphaFoldDB" id="A0AAV1GLN6"/>
<keyword evidence="5" id="KW-0812">Transmembrane</keyword>
<evidence type="ECO:0000256" key="6">
    <source>
        <dbReference type="ARBA" id="ARBA00022989"/>
    </source>
</evidence>
<protein>
    <recommendedName>
        <fullName evidence="8">Glycosyltransferase family 92 protein</fullName>
        <ecNumber evidence="8">2.4.1.-</ecNumber>
    </recommendedName>
</protein>